<dbReference type="PANTHER" id="PTHR41878:SF1">
    <property type="entry name" value="TNPR PROTEIN"/>
    <property type="match status" value="1"/>
</dbReference>
<reference evidence="2 3" key="1">
    <citation type="submission" date="2016-05" db="EMBL/GenBank/DDBJ databases">
        <title>Microbial solvent formation.</title>
        <authorList>
            <person name="Poehlein A."/>
            <person name="Montoya Solano J.D."/>
            <person name="Flitsch S."/>
            <person name="Krabben P."/>
            <person name="Duerre P."/>
            <person name="Daniel R."/>
        </authorList>
    </citation>
    <scope>NUCLEOTIDE SEQUENCE [LARGE SCALE GENOMIC DNA]</scope>
    <source>
        <strain evidence="2 3">DSM 2619</strain>
    </source>
</reference>
<dbReference type="InterPro" id="IPR012912">
    <property type="entry name" value="Plasmid_pRiA4b_Orf3-like"/>
</dbReference>
<gene>
    <name evidence="2" type="ORF">CLPUN_28350</name>
</gene>
<sequence>MNKIRNTIKDFEKFIKFVEAEKSILSAAQEVLSRKDCYNLNMLLENNKDVEKPSHNQDKYFAIDLMFELSLSSKLFIKVSDEKGKVRLVKTEKLENYLNLNEYEKYVFMLQTYWTKYDFEIKFDRLHNIVAFYNILARIANAKEGDTIVKEVMNISNIMYSTGAAFFHHLKFFGFGELELIDGAKGRYEDSIKSFSPNQFGIEICSFLLKEVIQYWNREDVIFLLEAMKVKVKINKEKYIFDVFKNIFKENTVKNTVEVKGKINKGGNYTFKVSLSKTIWRKIDLSYKHTLGDLHSAIQKAFKFDDDHLYAFYMGGNRKTGKTINCKYVEHEGDIAENTTIESLELYKGERFLYLFDFGDEWEFNVELVEYDAEAPVILNPMIIESKGKSPEQYGGGW</sequence>
<dbReference type="SUPFAM" id="SSF159941">
    <property type="entry name" value="MM3350-like"/>
    <property type="match status" value="1"/>
</dbReference>
<dbReference type="RefSeq" id="WP_077847928.1">
    <property type="nucleotide sequence ID" value="NZ_LZZM01000177.1"/>
</dbReference>
<dbReference type="OrthoDB" id="9801392at2"/>
<comment type="caution">
    <text evidence="2">The sequence shown here is derived from an EMBL/GenBank/DDBJ whole genome shotgun (WGS) entry which is preliminary data.</text>
</comment>
<evidence type="ECO:0000313" key="3">
    <source>
        <dbReference type="Proteomes" id="UP000190890"/>
    </source>
</evidence>
<name>A0A1S8TEM7_9CLOT</name>
<dbReference type="Gene3D" id="3.10.290.30">
    <property type="entry name" value="MM3350-like"/>
    <property type="match status" value="1"/>
</dbReference>
<feature type="domain" description="Plasmid pRiA4b Orf3-like" evidence="1">
    <location>
        <begin position="269"/>
        <end position="396"/>
    </location>
</feature>
<keyword evidence="3" id="KW-1185">Reference proteome</keyword>
<organism evidence="2 3">
    <name type="scientific">Clostridium puniceum</name>
    <dbReference type="NCBI Taxonomy" id="29367"/>
    <lineage>
        <taxon>Bacteria</taxon>
        <taxon>Bacillati</taxon>
        <taxon>Bacillota</taxon>
        <taxon>Clostridia</taxon>
        <taxon>Eubacteriales</taxon>
        <taxon>Clostridiaceae</taxon>
        <taxon>Clostridium</taxon>
    </lineage>
</organism>
<dbReference type="EMBL" id="LZZM01000177">
    <property type="protein sequence ID" value="OOM76111.1"/>
    <property type="molecule type" value="Genomic_DNA"/>
</dbReference>
<accession>A0A1S8TEM7</accession>
<evidence type="ECO:0000313" key="2">
    <source>
        <dbReference type="EMBL" id="OOM76111.1"/>
    </source>
</evidence>
<proteinExistence type="predicted"/>
<dbReference type="STRING" id="29367.CLPUN_28350"/>
<dbReference type="PANTHER" id="PTHR41878">
    <property type="entry name" value="LEXA REPRESSOR-RELATED"/>
    <property type="match status" value="1"/>
</dbReference>
<evidence type="ECO:0000259" key="1">
    <source>
        <dbReference type="Pfam" id="PF07929"/>
    </source>
</evidence>
<dbReference type="Pfam" id="PF07929">
    <property type="entry name" value="PRiA4_ORF3"/>
    <property type="match status" value="1"/>
</dbReference>
<dbReference type="Proteomes" id="UP000190890">
    <property type="component" value="Unassembled WGS sequence"/>
</dbReference>
<dbReference type="AlphaFoldDB" id="A0A1S8TEM7"/>
<dbReference type="InterPro" id="IPR024047">
    <property type="entry name" value="MM3350-like_sf"/>
</dbReference>
<protein>
    <submittedName>
        <fullName evidence="2">Plasmid pRiA4b ORF-3-like protein</fullName>
    </submittedName>
</protein>